<keyword evidence="4" id="KW-0574">Periplasm</keyword>
<sequence length="257" mass="28118">MPKVPCTAAVGLTEAEVEQFSWGFRGVYAQMPQAGPGYDCYSTSGERHGLPEVIEAVKYICAQWEKLYPNGPRVGIGDISLPNGGPMPPHASHDRGIDVDIALVANTNEEIALTWKHPKYSRERTQQLIDLFLNNPILGIRVVFFNDPKIRGVEPWAGHDNHFHVSFLSPGVSAAAFSSDQQGYLRLVAPRMKGERVRKLQADLVKVGMSIEVDGDFGVATDAAVRRFQAEQGLDVDGIVGPMTQAKLAQLVGRLAR</sequence>
<gene>
    <name evidence="9" type="ORF">HJG54_29580</name>
</gene>
<dbReference type="AlphaFoldDB" id="A0AA96WL37"/>
<protein>
    <recommendedName>
        <fullName evidence="8">Peptidoglycan binding-like domain-containing protein</fullName>
    </recommendedName>
</protein>
<dbReference type="InterPro" id="IPR036366">
    <property type="entry name" value="PGBDSf"/>
</dbReference>
<dbReference type="SUPFAM" id="SSF47090">
    <property type="entry name" value="PGBD-like"/>
    <property type="match status" value="1"/>
</dbReference>
<dbReference type="Pfam" id="PF03411">
    <property type="entry name" value="Peptidase_M74"/>
    <property type="match status" value="1"/>
</dbReference>
<dbReference type="GO" id="GO:0004252">
    <property type="term" value="F:serine-type endopeptidase activity"/>
    <property type="evidence" value="ECO:0007669"/>
    <property type="project" value="InterPro"/>
</dbReference>
<dbReference type="InterPro" id="IPR036365">
    <property type="entry name" value="PGBD-like_sf"/>
</dbReference>
<keyword evidence="6" id="KW-0862">Zinc</keyword>
<dbReference type="InterPro" id="IPR002477">
    <property type="entry name" value="Peptidoglycan-bd-like"/>
</dbReference>
<keyword evidence="5" id="KW-0378">Hydrolase</keyword>
<accession>A0AA96WL37</accession>
<reference evidence="9" key="1">
    <citation type="submission" date="2020-05" db="EMBL/GenBank/DDBJ databases">
        <authorList>
            <person name="Zhu T."/>
            <person name="Keshari N."/>
            <person name="Lu X."/>
        </authorList>
    </citation>
    <scope>NUCLEOTIDE SEQUENCE</scope>
    <source>
        <strain evidence="9">NK1-12</strain>
    </source>
</reference>
<keyword evidence="7" id="KW-0482">Metalloprotease</keyword>
<dbReference type="GO" id="GO:0008237">
    <property type="term" value="F:metallopeptidase activity"/>
    <property type="evidence" value="ECO:0007669"/>
    <property type="project" value="UniProtKB-KW"/>
</dbReference>
<evidence type="ECO:0000256" key="3">
    <source>
        <dbReference type="ARBA" id="ARBA00022729"/>
    </source>
</evidence>
<dbReference type="GO" id="GO:0046872">
    <property type="term" value="F:metal ion binding"/>
    <property type="evidence" value="ECO:0007669"/>
    <property type="project" value="UniProtKB-KW"/>
</dbReference>
<evidence type="ECO:0000256" key="5">
    <source>
        <dbReference type="ARBA" id="ARBA00022801"/>
    </source>
</evidence>
<dbReference type="InterPro" id="IPR009045">
    <property type="entry name" value="Zn_M74/Hedgehog-like"/>
</dbReference>
<dbReference type="EMBL" id="CP053587">
    <property type="protein sequence ID" value="WNZ27070.1"/>
    <property type="molecule type" value="Genomic_DNA"/>
</dbReference>
<name>A0AA96WL37_9CYAN</name>
<proteinExistence type="predicted"/>
<dbReference type="RefSeq" id="WP_316436680.1">
    <property type="nucleotide sequence ID" value="NZ_CP053587.1"/>
</dbReference>
<dbReference type="Gene3D" id="1.10.101.10">
    <property type="entry name" value="PGBD-like superfamily/PGBD"/>
    <property type="match status" value="1"/>
</dbReference>
<evidence type="ECO:0000256" key="7">
    <source>
        <dbReference type="ARBA" id="ARBA00023049"/>
    </source>
</evidence>
<evidence type="ECO:0000256" key="2">
    <source>
        <dbReference type="ARBA" id="ARBA00022723"/>
    </source>
</evidence>
<evidence type="ECO:0000256" key="4">
    <source>
        <dbReference type="ARBA" id="ARBA00022764"/>
    </source>
</evidence>
<keyword evidence="3" id="KW-0732">Signal</keyword>
<dbReference type="GO" id="GO:0006508">
    <property type="term" value="P:proteolysis"/>
    <property type="evidence" value="ECO:0007669"/>
    <property type="project" value="UniProtKB-KW"/>
</dbReference>
<keyword evidence="1" id="KW-0645">Protease</keyword>
<dbReference type="Pfam" id="PF01471">
    <property type="entry name" value="PG_binding_1"/>
    <property type="match status" value="1"/>
</dbReference>
<feature type="domain" description="Peptidoglycan binding-like" evidence="8">
    <location>
        <begin position="194"/>
        <end position="248"/>
    </location>
</feature>
<organism evidence="9">
    <name type="scientific">Leptolyngbya sp. NK1-12</name>
    <dbReference type="NCBI Taxonomy" id="2547451"/>
    <lineage>
        <taxon>Bacteria</taxon>
        <taxon>Bacillati</taxon>
        <taxon>Cyanobacteriota</taxon>
        <taxon>Cyanophyceae</taxon>
        <taxon>Leptolyngbyales</taxon>
        <taxon>Leptolyngbyaceae</taxon>
        <taxon>Leptolyngbya group</taxon>
        <taxon>Leptolyngbya</taxon>
    </lineage>
</organism>
<dbReference type="InterPro" id="IPR005073">
    <property type="entry name" value="Peptidase_M74"/>
</dbReference>
<evidence type="ECO:0000256" key="1">
    <source>
        <dbReference type="ARBA" id="ARBA00022670"/>
    </source>
</evidence>
<evidence type="ECO:0000259" key="8">
    <source>
        <dbReference type="Pfam" id="PF01471"/>
    </source>
</evidence>
<dbReference type="SUPFAM" id="SSF55166">
    <property type="entry name" value="Hedgehog/DD-peptidase"/>
    <property type="match status" value="1"/>
</dbReference>
<dbReference type="GO" id="GO:0030288">
    <property type="term" value="C:outer membrane-bounded periplasmic space"/>
    <property type="evidence" value="ECO:0007669"/>
    <property type="project" value="InterPro"/>
</dbReference>
<evidence type="ECO:0000256" key="6">
    <source>
        <dbReference type="ARBA" id="ARBA00022833"/>
    </source>
</evidence>
<evidence type="ECO:0000313" key="9">
    <source>
        <dbReference type="EMBL" id="WNZ27070.1"/>
    </source>
</evidence>
<dbReference type="Gene3D" id="3.30.1380.10">
    <property type="match status" value="1"/>
</dbReference>
<keyword evidence="2" id="KW-0479">Metal-binding</keyword>